<feature type="binding site" evidence="2">
    <location>
        <position position="798"/>
    </location>
    <ligand>
        <name>substrate</name>
    </ligand>
</feature>
<feature type="active site" description="Tele-phosphohistidine intermediate" evidence="1">
    <location>
        <position position="747"/>
    </location>
</feature>
<dbReference type="Pfam" id="PF22485">
    <property type="entry name" value="DUF6987"/>
    <property type="match status" value="1"/>
</dbReference>
<name>A0A9P9F737_9HYPO</name>
<dbReference type="InterPro" id="IPR022124">
    <property type="entry name" value="DUF3659"/>
</dbReference>
<dbReference type="Pfam" id="PF00300">
    <property type="entry name" value="His_Phos_1"/>
    <property type="match status" value="1"/>
</dbReference>
<organism evidence="6 7">
    <name type="scientific">Dactylonectria macrodidyma</name>
    <dbReference type="NCBI Taxonomy" id="307937"/>
    <lineage>
        <taxon>Eukaryota</taxon>
        <taxon>Fungi</taxon>
        <taxon>Dikarya</taxon>
        <taxon>Ascomycota</taxon>
        <taxon>Pezizomycotina</taxon>
        <taxon>Sordariomycetes</taxon>
        <taxon>Hypocreomycetidae</taxon>
        <taxon>Hypocreales</taxon>
        <taxon>Nectriaceae</taxon>
        <taxon>Dactylonectria</taxon>
    </lineage>
</organism>
<dbReference type="PROSITE" id="PS00175">
    <property type="entry name" value="PG_MUTASE"/>
    <property type="match status" value="1"/>
</dbReference>
<keyword evidence="4" id="KW-0812">Transmembrane</keyword>
<feature type="compositionally biased region" description="Acidic residues" evidence="3">
    <location>
        <begin position="498"/>
        <end position="514"/>
    </location>
</feature>
<feature type="active site" description="Proton donor/acceptor" evidence="1">
    <location>
        <position position="825"/>
    </location>
</feature>
<accession>A0A9P9F737</accession>
<dbReference type="OrthoDB" id="3937590at2759"/>
<keyword evidence="4" id="KW-0472">Membrane</keyword>
<dbReference type="Proteomes" id="UP000738349">
    <property type="component" value="Unassembled WGS sequence"/>
</dbReference>
<dbReference type="Gene3D" id="3.40.50.1240">
    <property type="entry name" value="Phosphoglycerate mutase-like"/>
    <property type="match status" value="1"/>
</dbReference>
<sequence>VPEGEEAEDEDKLDYSALNGCTVNKGGNLINDKGELIGRVVEGEVKKLVGKKADENGDIWNDAGKKIGKGEPLPDSEREDLKDFAPFENFPDAIVEADGRVTFEGKQVGQVVEGDPKRLKGSKVDEDGDILDRRGNVIGKAEAWDEPETEAVPEVDMSILAGKRVNKAGNVVGSNGELFGRVIEGHIGSLVGRMCDKDGNVRGESGEIVGRAELVPEDQRQGTKDGPFADLGGCTVTHGGKVVTSSGEVVGRLISGDEKALYGRPVDEDGDILDRNGNEIGKAERWEEPEAEPEAAIDYSSLAGKRVNKAGNVVGSNGEIYGRVVEGHIGSLIGRMCDKDGNVRSESGDIIGRAELVGEGGREGTRDGAFAELAGCTVNKDGKVITASGDVVGRLTSGDPKALYGRAVDEDGDILDRNGNVIGKAERWQEEEVQKKKDPLAGRRVNREGNVVDEDGNIIGKLTSGDLFICSGKEVDEDGDVINQKGESIGHVSRLEDIPPEPEAEPEPEPEETPEEKAKREEAERDSKLAGSIAACVEQALDKMRPICKLITDKVDTAERTPKDELDEEELVRVVKPLLEEGGRILTETNGSIRGLDPDGRIQQNAKHKAATRDATPEEYHLAEVLKELTGTITECIDNGKRKIEGMPHAEKELSPLWGLLAEPLFQILAAVGLLLNGVLGLVGRLLSLVGLGGIVDSILGGLGVNKILDTLGLGSVVGAVLGIGIVCNSMGFLRLPIAMRLLLVRHGETVDNVAGLFAGSRDSPLTTHGVLQARRLAEHLAARDLALTHLFSSDLQRAVKTAEAVCGAQKQADLAVVRLGELREKDFGTGEGTKVGAGGHEGAETNEAMRLRVDRFLDDHLVPVFLAGKSTVCVVAHGIILGVLFKAISVRIPYTLAPSAASEFSDVVALSRRLWWSNTGYLEAVLSPAPGRLPLKLSVETVNGVDHLKGLKRTRGGIGSAMFDARQKTMDSFFKPTSRKRKHDDK</sequence>
<reference evidence="6" key="1">
    <citation type="journal article" date="2021" name="Nat. Commun.">
        <title>Genetic determinants of endophytism in the Arabidopsis root mycobiome.</title>
        <authorList>
            <person name="Mesny F."/>
            <person name="Miyauchi S."/>
            <person name="Thiergart T."/>
            <person name="Pickel B."/>
            <person name="Atanasova L."/>
            <person name="Karlsson M."/>
            <person name="Huettel B."/>
            <person name="Barry K.W."/>
            <person name="Haridas S."/>
            <person name="Chen C."/>
            <person name="Bauer D."/>
            <person name="Andreopoulos W."/>
            <person name="Pangilinan J."/>
            <person name="LaButti K."/>
            <person name="Riley R."/>
            <person name="Lipzen A."/>
            <person name="Clum A."/>
            <person name="Drula E."/>
            <person name="Henrissat B."/>
            <person name="Kohler A."/>
            <person name="Grigoriev I.V."/>
            <person name="Martin F.M."/>
            <person name="Hacquard S."/>
        </authorList>
    </citation>
    <scope>NUCLEOTIDE SEQUENCE</scope>
    <source>
        <strain evidence="6">MPI-CAGE-AT-0147</strain>
    </source>
</reference>
<dbReference type="PANTHER" id="PTHR39461:SF1">
    <property type="entry name" value="LEA DOMAIN PROTEIN (AFU_ORTHOLOGUE AFUA_8G04920)"/>
    <property type="match status" value="1"/>
</dbReference>
<evidence type="ECO:0000256" key="3">
    <source>
        <dbReference type="SAM" id="MobiDB-lite"/>
    </source>
</evidence>
<evidence type="ECO:0000256" key="1">
    <source>
        <dbReference type="PIRSR" id="PIRSR613078-1"/>
    </source>
</evidence>
<feature type="region of interest" description="Disordered" evidence="3">
    <location>
        <begin position="429"/>
        <end position="448"/>
    </location>
</feature>
<proteinExistence type="predicted"/>
<evidence type="ECO:0000313" key="7">
    <source>
        <dbReference type="Proteomes" id="UP000738349"/>
    </source>
</evidence>
<evidence type="ECO:0000256" key="4">
    <source>
        <dbReference type="SAM" id="Phobius"/>
    </source>
</evidence>
<dbReference type="EMBL" id="JAGMUV010000006">
    <property type="protein sequence ID" value="KAH7153488.1"/>
    <property type="molecule type" value="Genomic_DNA"/>
</dbReference>
<dbReference type="SMART" id="SM00855">
    <property type="entry name" value="PGAM"/>
    <property type="match status" value="1"/>
</dbReference>
<feature type="binding site" evidence="2">
    <location>
        <begin position="746"/>
        <end position="753"/>
    </location>
    <ligand>
        <name>substrate</name>
    </ligand>
</feature>
<evidence type="ECO:0000313" key="6">
    <source>
        <dbReference type="EMBL" id="KAH7153488.1"/>
    </source>
</evidence>
<dbReference type="InterPro" id="IPR001345">
    <property type="entry name" value="PG/BPGM_mutase_AS"/>
</dbReference>
<dbReference type="InterPro" id="IPR013078">
    <property type="entry name" value="His_Pase_superF_clade-1"/>
</dbReference>
<feature type="non-terminal residue" evidence="6">
    <location>
        <position position="1"/>
    </location>
</feature>
<dbReference type="InterPro" id="IPR054256">
    <property type="entry name" value="DUF6987"/>
</dbReference>
<dbReference type="Pfam" id="PF12396">
    <property type="entry name" value="DUF3659"/>
    <property type="match status" value="7"/>
</dbReference>
<feature type="compositionally biased region" description="Basic and acidic residues" evidence="3">
    <location>
        <begin position="515"/>
        <end position="528"/>
    </location>
</feature>
<gene>
    <name evidence="6" type="ORF">EDB81DRAFT_648710</name>
</gene>
<dbReference type="AlphaFoldDB" id="A0A9P9F737"/>
<feature type="transmembrane region" description="Helical" evidence="4">
    <location>
        <begin position="711"/>
        <end position="734"/>
    </location>
</feature>
<keyword evidence="7" id="KW-1185">Reference proteome</keyword>
<evidence type="ECO:0000259" key="5">
    <source>
        <dbReference type="Pfam" id="PF22485"/>
    </source>
</evidence>
<dbReference type="SUPFAM" id="SSF53254">
    <property type="entry name" value="Phosphoglycerate mutase-like"/>
    <property type="match status" value="1"/>
</dbReference>
<comment type="caution">
    <text evidence="6">The sequence shown here is derived from an EMBL/GenBank/DDBJ whole genome shotgun (WGS) entry which is preliminary data.</text>
</comment>
<dbReference type="GO" id="GO:0003824">
    <property type="term" value="F:catalytic activity"/>
    <property type="evidence" value="ECO:0007669"/>
    <property type="project" value="InterPro"/>
</dbReference>
<dbReference type="CDD" id="cd07067">
    <property type="entry name" value="HP_PGM_like"/>
    <property type="match status" value="1"/>
</dbReference>
<evidence type="ECO:0000256" key="2">
    <source>
        <dbReference type="PIRSR" id="PIRSR613078-2"/>
    </source>
</evidence>
<keyword evidence="4" id="KW-1133">Transmembrane helix</keyword>
<dbReference type="PANTHER" id="PTHR39461">
    <property type="entry name" value="LEA DOMAIN PROTEIN (AFU_ORTHOLOGUE AFUA_8G04920)"/>
    <property type="match status" value="1"/>
</dbReference>
<feature type="domain" description="DUF6987" evidence="5">
    <location>
        <begin position="518"/>
        <end position="716"/>
    </location>
</feature>
<dbReference type="InterPro" id="IPR029033">
    <property type="entry name" value="His_PPase_superfam"/>
</dbReference>
<feature type="transmembrane region" description="Helical" evidence="4">
    <location>
        <begin position="686"/>
        <end position="705"/>
    </location>
</feature>
<feature type="region of interest" description="Disordered" evidence="3">
    <location>
        <begin position="485"/>
        <end position="528"/>
    </location>
</feature>
<feature type="compositionally biased region" description="Basic and acidic residues" evidence="3">
    <location>
        <begin position="429"/>
        <end position="447"/>
    </location>
</feature>
<protein>
    <recommendedName>
        <fullName evidence="5">DUF6987 domain-containing protein</fullName>
    </recommendedName>
</protein>